<sequence>MPSVLNKKHGQLPTHRRRTGEHKMSRLEVISSST</sequence>
<accession>A0A382K2W8</accession>
<feature type="non-terminal residue" evidence="2">
    <location>
        <position position="34"/>
    </location>
</feature>
<evidence type="ECO:0000256" key="1">
    <source>
        <dbReference type="SAM" id="MobiDB-lite"/>
    </source>
</evidence>
<feature type="region of interest" description="Disordered" evidence="1">
    <location>
        <begin position="1"/>
        <end position="34"/>
    </location>
</feature>
<feature type="compositionally biased region" description="Basic residues" evidence="1">
    <location>
        <begin position="1"/>
        <end position="20"/>
    </location>
</feature>
<evidence type="ECO:0000313" key="2">
    <source>
        <dbReference type="EMBL" id="SVC17021.1"/>
    </source>
</evidence>
<protein>
    <submittedName>
        <fullName evidence="2">Uncharacterized protein</fullName>
    </submittedName>
</protein>
<reference evidence="2" key="1">
    <citation type="submission" date="2018-05" db="EMBL/GenBank/DDBJ databases">
        <authorList>
            <person name="Lanie J.A."/>
            <person name="Ng W.-L."/>
            <person name="Kazmierczak K.M."/>
            <person name="Andrzejewski T.M."/>
            <person name="Davidsen T.M."/>
            <person name="Wayne K.J."/>
            <person name="Tettelin H."/>
            <person name="Glass J.I."/>
            <person name="Rusch D."/>
            <person name="Podicherti R."/>
            <person name="Tsui H.-C.T."/>
            <person name="Winkler M.E."/>
        </authorList>
    </citation>
    <scope>NUCLEOTIDE SEQUENCE</scope>
</reference>
<dbReference type="AlphaFoldDB" id="A0A382K2W8"/>
<organism evidence="2">
    <name type="scientific">marine metagenome</name>
    <dbReference type="NCBI Taxonomy" id="408172"/>
    <lineage>
        <taxon>unclassified sequences</taxon>
        <taxon>metagenomes</taxon>
        <taxon>ecological metagenomes</taxon>
    </lineage>
</organism>
<name>A0A382K2W8_9ZZZZ</name>
<dbReference type="EMBL" id="UINC01077157">
    <property type="protein sequence ID" value="SVC17021.1"/>
    <property type="molecule type" value="Genomic_DNA"/>
</dbReference>
<gene>
    <name evidence="2" type="ORF">METZ01_LOCUS269875</name>
</gene>
<proteinExistence type="predicted"/>